<dbReference type="OrthoDB" id="9794151at2"/>
<organism evidence="1 2">
    <name type="scientific">Thalassospira marina</name>
    <dbReference type="NCBI Taxonomy" id="2048283"/>
    <lineage>
        <taxon>Bacteria</taxon>
        <taxon>Pseudomonadati</taxon>
        <taxon>Pseudomonadota</taxon>
        <taxon>Alphaproteobacteria</taxon>
        <taxon>Rhodospirillales</taxon>
        <taxon>Thalassospiraceae</taxon>
        <taxon>Thalassospira</taxon>
    </lineage>
</organism>
<gene>
    <name evidence="1" type="ORF">COO20_20300</name>
</gene>
<evidence type="ECO:0000313" key="1">
    <source>
        <dbReference type="EMBL" id="PKR50781.1"/>
    </source>
</evidence>
<name>A0A2N3KJR3_9PROT</name>
<accession>A0A2N3KJR3</accession>
<dbReference type="RefSeq" id="WP_101269906.1">
    <property type="nucleotide sequence ID" value="NZ_NWTK01000015.1"/>
</dbReference>
<dbReference type="EMBL" id="NWTK01000015">
    <property type="protein sequence ID" value="PKR50781.1"/>
    <property type="molecule type" value="Genomic_DNA"/>
</dbReference>
<evidence type="ECO:0008006" key="3">
    <source>
        <dbReference type="Google" id="ProtNLM"/>
    </source>
</evidence>
<dbReference type="Proteomes" id="UP000233597">
    <property type="component" value="Unassembled WGS sequence"/>
</dbReference>
<reference evidence="1 2" key="1">
    <citation type="submission" date="2017-09" db="EMBL/GenBank/DDBJ databases">
        <title>Biodiversity and function of Thalassospira species in the particle-attached aromatic-hydrocarbon-degrading consortia from the surface seawater of the South China Sea.</title>
        <authorList>
            <person name="Dong C."/>
            <person name="Liu R."/>
            <person name="Shao Z."/>
        </authorList>
    </citation>
    <scope>NUCLEOTIDE SEQUENCE [LARGE SCALE GENOMIC DNA]</scope>
    <source>
        <strain evidence="1 2">CSC1P2</strain>
    </source>
</reference>
<comment type="caution">
    <text evidence="1">The sequence shown here is derived from an EMBL/GenBank/DDBJ whole genome shotgun (WGS) entry which is preliminary data.</text>
</comment>
<protein>
    <recommendedName>
        <fullName evidence="3">TFIIS-type domain-containing protein</fullName>
    </recommendedName>
</protein>
<evidence type="ECO:0000313" key="2">
    <source>
        <dbReference type="Proteomes" id="UP000233597"/>
    </source>
</evidence>
<sequence>MQAHLDEAAAKPDSDDDGLECLACGNSDRATIMSVRLMAPGSAYRSAIHCTKCGTNWHRHIIRG</sequence>
<dbReference type="AlphaFoldDB" id="A0A2N3KJR3"/>
<proteinExistence type="predicted"/>